<comment type="similarity">
    <text evidence="1 7">Belongs to the GcvT family.</text>
</comment>
<dbReference type="Gene3D" id="3.30.1360.120">
    <property type="entry name" value="Probable tRNA modification gtpase trme, domain 1"/>
    <property type="match status" value="1"/>
</dbReference>
<sequence>MTLSAEIRRTPLYAMHCALGARMIAFGGWEMPVSYKGILEEHTQVRTHAGLFDVSHMGEIELSGPGAKETLQYLTLNDVRPLHVHQLQYSALCHAAGGLLDDLTVCRLAADRFLLIVNAANIDKDFRWITQHLRPRTQAKNVSDAAALLAVQGPAAEAIVQRLSPASLAVLPYYHALETQLADLTVLVSRTGYTGEDGFEILLEAEHAVALWQALMEAGQEDGLVPVGLGARDTLRLEARYLLYGQDMDETTNPLEVGLSWITKLEKGAFIGQEALRHLKATGVQRRMIGFVMRERGIPRPHYPVLQDGQVIGEVTSGTMSPTLGQAIGTALVRSTAGKIGSTITVDIRHRAVPAQVVPSPFVPRRVKR</sequence>
<feature type="binding site" evidence="8">
    <location>
        <position position="200"/>
    </location>
    <ligand>
        <name>substrate</name>
    </ligand>
</feature>
<dbReference type="InterPro" id="IPR029043">
    <property type="entry name" value="GcvT/YgfZ_C"/>
</dbReference>
<evidence type="ECO:0000259" key="9">
    <source>
        <dbReference type="Pfam" id="PF01571"/>
    </source>
</evidence>
<dbReference type="PANTHER" id="PTHR43757:SF2">
    <property type="entry name" value="AMINOMETHYLTRANSFERASE, MITOCHONDRIAL"/>
    <property type="match status" value="1"/>
</dbReference>
<keyword evidence="4 7" id="KW-0808">Transferase</keyword>
<comment type="caution">
    <text evidence="11">The sequence shown here is derived from an EMBL/GenBank/DDBJ whole genome shotgun (WGS) entry which is preliminary data.</text>
</comment>
<dbReference type="GO" id="GO:0008483">
    <property type="term" value="F:transaminase activity"/>
    <property type="evidence" value="ECO:0007669"/>
    <property type="project" value="UniProtKB-KW"/>
</dbReference>
<dbReference type="Gene3D" id="3.30.70.1400">
    <property type="entry name" value="Aminomethyltransferase beta-barrel domains"/>
    <property type="match status" value="1"/>
</dbReference>
<dbReference type="InterPro" id="IPR006222">
    <property type="entry name" value="GCVT_N"/>
</dbReference>
<reference evidence="11" key="1">
    <citation type="submission" date="2019-03" db="EMBL/GenBank/DDBJ databases">
        <title>Lake Tanganyika Metagenome-Assembled Genomes (MAGs).</title>
        <authorList>
            <person name="Tran P."/>
        </authorList>
    </citation>
    <scope>NUCLEOTIDE SEQUENCE</scope>
    <source>
        <strain evidence="11">K_DeepCast_65m_m2_066</strain>
    </source>
</reference>
<protein>
    <recommendedName>
        <fullName evidence="2 7">Aminomethyltransferase</fullName>
        <ecNumber evidence="2 7">2.1.2.10</ecNumber>
    </recommendedName>
    <alternativeName>
        <fullName evidence="5 7">Glycine cleavage system T protein</fullName>
    </alternativeName>
</protein>
<dbReference type="InterPro" id="IPR027266">
    <property type="entry name" value="TrmE/GcvT-like"/>
</dbReference>
<dbReference type="Gene3D" id="4.10.1250.10">
    <property type="entry name" value="Aminomethyltransferase fragment"/>
    <property type="match status" value="1"/>
</dbReference>
<dbReference type="SUPFAM" id="SSF103025">
    <property type="entry name" value="Folate-binding domain"/>
    <property type="match status" value="1"/>
</dbReference>
<feature type="domain" description="Aminomethyltransferase C-terminal" evidence="10">
    <location>
        <begin position="286"/>
        <end position="363"/>
    </location>
</feature>
<dbReference type="FunFam" id="3.30.70.1400:FF:000001">
    <property type="entry name" value="Aminomethyltransferase"/>
    <property type="match status" value="1"/>
</dbReference>
<dbReference type="EMBL" id="VGLS01000641">
    <property type="protein sequence ID" value="MBM3225646.1"/>
    <property type="molecule type" value="Genomic_DNA"/>
</dbReference>
<evidence type="ECO:0000256" key="3">
    <source>
        <dbReference type="ARBA" id="ARBA00022576"/>
    </source>
</evidence>
<evidence type="ECO:0000256" key="6">
    <source>
        <dbReference type="ARBA" id="ARBA00047665"/>
    </source>
</evidence>
<comment type="subunit">
    <text evidence="7">The glycine cleavage system is composed of four proteins: P, T, L and H.</text>
</comment>
<evidence type="ECO:0000256" key="8">
    <source>
        <dbReference type="PIRSR" id="PIRSR006487-1"/>
    </source>
</evidence>
<dbReference type="PANTHER" id="PTHR43757">
    <property type="entry name" value="AMINOMETHYLTRANSFERASE"/>
    <property type="match status" value="1"/>
</dbReference>
<dbReference type="Gene3D" id="2.40.30.110">
    <property type="entry name" value="Aminomethyltransferase beta-barrel domains"/>
    <property type="match status" value="1"/>
</dbReference>
<dbReference type="AlphaFoldDB" id="A0A938B3S3"/>
<dbReference type="Pfam" id="PF08669">
    <property type="entry name" value="GCV_T_C"/>
    <property type="match status" value="1"/>
</dbReference>
<gene>
    <name evidence="7 11" type="primary">gcvT</name>
    <name evidence="11" type="ORF">FJZ47_17855</name>
</gene>
<proteinExistence type="inferred from homology"/>
<dbReference type="EC" id="2.1.2.10" evidence="2 7"/>
<dbReference type="InterPro" id="IPR028896">
    <property type="entry name" value="GcvT/YgfZ/DmdA"/>
</dbReference>
<organism evidence="11 12">
    <name type="scientific">Tectimicrobiota bacterium</name>
    <dbReference type="NCBI Taxonomy" id="2528274"/>
    <lineage>
        <taxon>Bacteria</taxon>
        <taxon>Pseudomonadati</taxon>
        <taxon>Nitrospinota/Tectimicrobiota group</taxon>
        <taxon>Candidatus Tectimicrobiota</taxon>
    </lineage>
</organism>
<evidence type="ECO:0000259" key="10">
    <source>
        <dbReference type="Pfam" id="PF08669"/>
    </source>
</evidence>
<dbReference type="GO" id="GO:0005829">
    <property type="term" value="C:cytosol"/>
    <property type="evidence" value="ECO:0007669"/>
    <property type="project" value="TreeGrafter"/>
</dbReference>
<dbReference type="NCBIfam" id="NF001567">
    <property type="entry name" value="PRK00389.1"/>
    <property type="match status" value="1"/>
</dbReference>
<dbReference type="FunFam" id="2.40.30.110:FF:000003">
    <property type="entry name" value="Aminomethyltransferase"/>
    <property type="match status" value="1"/>
</dbReference>
<dbReference type="GO" id="GO:0004047">
    <property type="term" value="F:aminomethyltransferase activity"/>
    <property type="evidence" value="ECO:0007669"/>
    <property type="project" value="UniProtKB-UniRule"/>
</dbReference>
<evidence type="ECO:0000256" key="1">
    <source>
        <dbReference type="ARBA" id="ARBA00008609"/>
    </source>
</evidence>
<evidence type="ECO:0000256" key="2">
    <source>
        <dbReference type="ARBA" id="ARBA00012616"/>
    </source>
</evidence>
<evidence type="ECO:0000256" key="4">
    <source>
        <dbReference type="ARBA" id="ARBA00022679"/>
    </source>
</evidence>
<dbReference type="InterPro" id="IPR022903">
    <property type="entry name" value="GcvT_bac"/>
</dbReference>
<feature type="domain" description="GCVT N-terminal" evidence="9">
    <location>
        <begin position="12"/>
        <end position="267"/>
    </location>
</feature>
<evidence type="ECO:0000313" key="11">
    <source>
        <dbReference type="EMBL" id="MBM3225646.1"/>
    </source>
</evidence>
<keyword evidence="3 7" id="KW-0032">Aminotransferase</keyword>
<comment type="function">
    <text evidence="7">The glycine cleavage system catalyzes the degradation of glycine.</text>
</comment>
<dbReference type="NCBIfam" id="TIGR00528">
    <property type="entry name" value="gcvT"/>
    <property type="match status" value="1"/>
</dbReference>
<dbReference type="PIRSF" id="PIRSF006487">
    <property type="entry name" value="GcvT"/>
    <property type="match status" value="1"/>
</dbReference>
<name>A0A938B3S3_UNCTE</name>
<comment type="catalytic activity">
    <reaction evidence="6 7">
        <text>N(6)-[(R)-S(8)-aminomethyldihydrolipoyl]-L-lysyl-[protein] + (6S)-5,6,7,8-tetrahydrofolate = N(6)-[(R)-dihydrolipoyl]-L-lysyl-[protein] + (6R)-5,10-methylene-5,6,7,8-tetrahydrofolate + NH4(+)</text>
        <dbReference type="Rhea" id="RHEA:16945"/>
        <dbReference type="Rhea" id="RHEA-COMP:10475"/>
        <dbReference type="Rhea" id="RHEA-COMP:10492"/>
        <dbReference type="ChEBI" id="CHEBI:15636"/>
        <dbReference type="ChEBI" id="CHEBI:28938"/>
        <dbReference type="ChEBI" id="CHEBI:57453"/>
        <dbReference type="ChEBI" id="CHEBI:83100"/>
        <dbReference type="ChEBI" id="CHEBI:83143"/>
        <dbReference type="EC" id="2.1.2.10"/>
    </reaction>
</comment>
<dbReference type="HAMAP" id="MF_00259">
    <property type="entry name" value="GcvT"/>
    <property type="match status" value="1"/>
</dbReference>
<dbReference type="Pfam" id="PF01571">
    <property type="entry name" value="GCV_T"/>
    <property type="match status" value="1"/>
</dbReference>
<dbReference type="Proteomes" id="UP000712673">
    <property type="component" value="Unassembled WGS sequence"/>
</dbReference>
<dbReference type="InterPro" id="IPR013977">
    <property type="entry name" value="GcvT_C"/>
</dbReference>
<evidence type="ECO:0000256" key="7">
    <source>
        <dbReference type="HAMAP-Rule" id="MF_00259"/>
    </source>
</evidence>
<dbReference type="SUPFAM" id="SSF101790">
    <property type="entry name" value="Aminomethyltransferase beta-barrel domain"/>
    <property type="match status" value="1"/>
</dbReference>
<dbReference type="InterPro" id="IPR006223">
    <property type="entry name" value="GcvT"/>
</dbReference>
<evidence type="ECO:0000313" key="12">
    <source>
        <dbReference type="Proteomes" id="UP000712673"/>
    </source>
</evidence>
<accession>A0A938B3S3</accession>
<evidence type="ECO:0000256" key="5">
    <source>
        <dbReference type="ARBA" id="ARBA00031395"/>
    </source>
</evidence>
<dbReference type="GO" id="GO:0019464">
    <property type="term" value="P:glycine decarboxylation via glycine cleavage system"/>
    <property type="evidence" value="ECO:0007669"/>
    <property type="project" value="UniProtKB-UniRule"/>
</dbReference>
<dbReference type="GO" id="GO:0005960">
    <property type="term" value="C:glycine cleavage complex"/>
    <property type="evidence" value="ECO:0007669"/>
    <property type="project" value="InterPro"/>
</dbReference>